<gene>
    <name evidence="3" type="ORF">BDV37DRAFT_279952</name>
</gene>
<dbReference type="PANTHER" id="PTHR21540:SF0">
    <property type="entry name" value="PHD FAMILY PROTEIN"/>
    <property type="match status" value="1"/>
</dbReference>
<dbReference type="GO" id="GO:0061630">
    <property type="term" value="F:ubiquitin protein ligase activity"/>
    <property type="evidence" value="ECO:0007669"/>
    <property type="project" value="InterPro"/>
</dbReference>
<feature type="compositionally biased region" description="Gly residues" evidence="1">
    <location>
        <begin position="252"/>
        <end position="262"/>
    </location>
</feature>
<dbReference type="Pfam" id="PF12861">
    <property type="entry name" value="zf-ANAPC11"/>
    <property type="match status" value="1"/>
</dbReference>
<dbReference type="InterPro" id="IPR039903">
    <property type="entry name" value="Zswim2"/>
</dbReference>
<dbReference type="GO" id="GO:0008270">
    <property type="term" value="F:zinc ion binding"/>
    <property type="evidence" value="ECO:0007669"/>
    <property type="project" value="InterPro"/>
</dbReference>
<evidence type="ECO:0000313" key="4">
    <source>
        <dbReference type="Proteomes" id="UP000325579"/>
    </source>
</evidence>
<dbReference type="GO" id="GO:0031145">
    <property type="term" value="P:anaphase-promoting complex-dependent catabolic process"/>
    <property type="evidence" value="ECO:0007669"/>
    <property type="project" value="InterPro"/>
</dbReference>
<dbReference type="InterPro" id="IPR013083">
    <property type="entry name" value="Znf_RING/FYVE/PHD"/>
</dbReference>
<evidence type="ECO:0000256" key="1">
    <source>
        <dbReference type="SAM" id="MobiDB-lite"/>
    </source>
</evidence>
<dbReference type="EMBL" id="ML736748">
    <property type="protein sequence ID" value="KAE8407418.1"/>
    <property type="molecule type" value="Genomic_DNA"/>
</dbReference>
<keyword evidence="4" id="KW-1185">Reference proteome</keyword>
<dbReference type="GO" id="GO:0097602">
    <property type="term" value="F:cullin family protein binding"/>
    <property type="evidence" value="ECO:0007669"/>
    <property type="project" value="InterPro"/>
</dbReference>
<name>A0A5N7DPL6_9EURO</name>
<protein>
    <recommendedName>
        <fullName evidence="2">Anaphase-promoting complex subunit 11 RING-H2 finger domain-containing protein</fullName>
    </recommendedName>
</protein>
<dbReference type="AlphaFoldDB" id="A0A5N7DPL6"/>
<evidence type="ECO:0000259" key="2">
    <source>
        <dbReference type="Pfam" id="PF12861"/>
    </source>
</evidence>
<feature type="domain" description="Anaphase-promoting complex subunit 11 RING-H2 finger" evidence="2">
    <location>
        <begin position="272"/>
        <end position="324"/>
    </location>
</feature>
<dbReference type="SUPFAM" id="SSF57850">
    <property type="entry name" value="RING/U-box"/>
    <property type="match status" value="1"/>
</dbReference>
<feature type="region of interest" description="Disordered" evidence="1">
    <location>
        <begin position="244"/>
        <end position="274"/>
    </location>
</feature>
<dbReference type="RefSeq" id="XP_031944737.1">
    <property type="nucleotide sequence ID" value="XM_032086448.1"/>
</dbReference>
<dbReference type="OrthoDB" id="8062037at2759"/>
<sequence length="325" mass="35216">MSIPSTGRLFRHVADIINLHPGEDPCCAGYATPQGHQCHQYIPASDSTAACRLLDRATEDLHVGRPIDHYLQDLASLVLCRTHRQAQAPDLIVTWGAQIQRFQTDLRALMDQIWLEDDLSTELRHTMDRTSQVVTQLHTQLSELSATAAGLRTLGAHATRAVIPASATLQRERERYLSTMAGHTGHPLESLAIRAGTTGTQHLDIAAMTAPGRLGSTGSAGSSVIRGQVDGECSICLMPLGESEHSTNNGEGPSGNNGGNSRGGNQTKQFSAPNSSFQGHAQVLVWCKRRCGANFHKSCMDQWTKACQKDGRQAQCPMCRSSWNA</sequence>
<proteinExistence type="predicted"/>
<dbReference type="GeneID" id="43671139"/>
<reference evidence="3 4" key="1">
    <citation type="submission" date="2019-04" db="EMBL/GenBank/DDBJ databases">
        <authorList>
            <consortium name="DOE Joint Genome Institute"/>
            <person name="Mondo S."/>
            <person name="Kjaerbolling I."/>
            <person name="Vesth T."/>
            <person name="Frisvad J.C."/>
            <person name="Nybo J.L."/>
            <person name="Theobald S."/>
            <person name="Kildgaard S."/>
            <person name="Isbrandt T."/>
            <person name="Kuo A."/>
            <person name="Sato A."/>
            <person name="Lyhne E.K."/>
            <person name="Kogle M.E."/>
            <person name="Wiebenga A."/>
            <person name="Kun R.S."/>
            <person name="Lubbers R.J."/>
            <person name="Makela M.R."/>
            <person name="Barry K."/>
            <person name="Chovatia M."/>
            <person name="Clum A."/>
            <person name="Daum C."/>
            <person name="Haridas S."/>
            <person name="He G."/>
            <person name="LaButti K."/>
            <person name="Lipzen A."/>
            <person name="Riley R."/>
            <person name="Salamov A."/>
            <person name="Simmons B.A."/>
            <person name="Magnuson J.K."/>
            <person name="Henrissat B."/>
            <person name="Mortensen U.H."/>
            <person name="Larsen T.O."/>
            <person name="Devries R.P."/>
            <person name="Grigoriev I.V."/>
            <person name="Machida M."/>
            <person name="Baker S.E."/>
            <person name="Andersen M.R."/>
            <person name="Cantor M.N."/>
            <person name="Hua S.X."/>
        </authorList>
    </citation>
    <scope>NUCLEOTIDE SEQUENCE [LARGE SCALE GENOMIC DNA]</scope>
    <source>
        <strain evidence="3 4">CBS 119388</strain>
    </source>
</reference>
<dbReference type="PANTHER" id="PTHR21540">
    <property type="entry name" value="RING FINGER AND SWIM DOMAIN-CONTAINING PROTEIN 2"/>
    <property type="match status" value="1"/>
</dbReference>
<dbReference type="GO" id="GO:0005680">
    <property type="term" value="C:anaphase-promoting complex"/>
    <property type="evidence" value="ECO:0007669"/>
    <property type="project" value="InterPro"/>
</dbReference>
<dbReference type="InterPro" id="IPR024991">
    <property type="entry name" value="RING-H2_APC11"/>
</dbReference>
<dbReference type="Proteomes" id="UP000325579">
    <property type="component" value="Unassembled WGS sequence"/>
</dbReference>
<accession>A0A5N7DPL6</accession>
<dbReference type="Gene3D" id="3.30.40.10">
    <property type="entry name" value="Zinc/RING finger domain, C3HC4 (zinc finger)"/>
    <property type="match status" value="1"/>
</dbReference>
<evidence type="ECO:0000313" key="3">
    <source>
        <dbReference type="EMBL" id="KAE8407418.1"/>
    </source>
</evidence>
<organism evidence="3 4">
    <name type="scientific">Aspergillus pseudonomiae</name>
    <dbReference type="NCBI Taxonomy" id="1506151"/>
    <lineage>
        <taxon>Eukaryota</taxon>
        <taxon>Fungi</taxon>
        <taxon>Dikarya</taxon>
        <taxon>Ascomycota</taxon>
        <taxon>Pezizomycotina</taxon>
        <taxon>Eurotiomycetes</taxon>
        <taxon>Eurotiomycetidae</taxon>
        <taxon>Eurotiales</taxon>
        <taxon>Aspergillaceae</taxon>
        <taxon>Aspergillus</taxon>
        <taxon>Aspergillus subgen. Circumdati</taxon>
    </lineage>
</organism>